<evidence type="ECO:0000256" key="2">
    <source>
        <dbReference type="ARBA" id="ARBA00022692"/>
    </source>
</evidence>
<keyword evidence="5" id="KW-0472">Membrane</keyword>
<evidence type="ECO:0008006" key="8">
    <source>
        <dbReference type="Google" id="ProtNLM"/>
    </source>
</evidence>
<organism evidence="6 7">
    <name type="scientific">Rhizopus oryzae</name>
    <name type="common">Mucormycosis agent</name>
    <name type="synonym">Rhizopus arrhizus var. delemar</name>
    <dbReference type="NCBI Taxonomy" id="64495"/>
    <lineage>
        <taxon>Eukaryota</taxon>
        <taxon>Fungi</taxon>
        <taxon>Fungi incertae sedis</taxon>
        <taxon>Mucoromycota</taxon>
        <taxon>Mucoromycotina</taxon>
        <taxon>Mucoromycetes</taxon>
        <taxon>Mucorales</taxon>
        <taxon>Mucorineae</taxon>
        <taxon>Rhizopodaceae</taxon>
        <taxon>Rhizopus</taxon>
    </lineage>
</organism>
<dbReference type="PANTHER" id="PTHR28234:SF1">
    <property type="entry name" value="NUCLEAR CONTROL OF ATPASE PROTEIN 2"/>
    <property type="match status" value="1"/>
</dbReference>
<proteinExistence type="predicted"/>
<dbReference type="Pfam" id="PF08637">
    <property type="entry name" value="NCA2"/>
    <property type="match status" value="1"/>
</dbReference>
<keyword evidence="4" id="KW-0496">Mitochondrion</keyword>
<evidence type="ECO:0000256" key="5">
    <source>
        <dbReference type="ARBA" id="ARBA00023136"/>
    </source>
</evidence>
<keyword evidence="2" id="KW-0812">Transmembrane</keyword>
<evidence type="ECO:0000313" key="7">
    <source>
        <dbReference type="Proteomes" id="UP000716291"/>
    </source>
</evidence>
<accession>A0A9P6X8G7</accession>
<dbReference type="PANTHER" id="PTHR28234">
    <property type="entry name" value="NUCLEAR CONTROL OF ATPASE PROTEIN 2"/>
    <property type="match status" value="1"/>
</dbReference>
<keyword evidence="3" id="KW-1133">Transmembrane helix</keyword>
<gene>
    <name evidence="6" type="ORF">G6F64_006862</name>
</gene>
<comment type="caution">
    <text evidence="6">The sequence shown here is derived from an EMBL/GenBank/DDBJ whole genome shotgun (WGS) entry which is preliminary data.</text>
</comment>
<evidence type="ECO:0000256" key="4">
    <source>
        <dbReference type="ARBA" id="ARBA00023128"/>
    </source>
</evidence>
<name>A0A9P6X8G7_RHIOR</name>
<dbReference type="GO" id="GO:0005741">
    <property type="term" value="C:mitochondrial outer membrane"/>
    <property type="evidence" value="ECO:0007669"/>
    <property type="project" value="TreeGrafter"/>
</dbReference>
<comment type="subcellular location">
    <subcellularLocation>
        <location evidence="1">Mitochondrion membrane</location>
        <topology evidence="1">Multi-pass membrane protein</topology>
    </subcellularLocation>
</comment>
<protein>
    <recommendedName>
        <fullName evidence="8">NCA2-domain-containing protein</fullName>
    </recommendedName>
</protein>
<dbReference type="AlphaFoldDB" id="A0A9P6X8G7"/>
<evidence type="ECO:0000256" key="1">
    <source>
        <dbReference type="ARBA" id="ARBA00004225"/>
    </source>
</evidence>
<dbReference type="Proteomes" id="UP000716291">
    <property type="component" value="Unassembled WGS sequence"/>
</dbReference>
<keyword evidence="7" id="KW-1185">Reference proteome</keyword>
<sequence>MDTFVSEQIKRLDTSLDFAFTKHVQEYSAAQQANDSEFLVRATQELSSTTLLPFEKVRDYLEQFSQTKGTEDDLEWLFIGKCALAVYGHVFSDVLNLTLPVSESIDYWNSIEGSSSREMYYALQTMPFRFYTLFSDAMNRVQSFPSLFSSSDYLLTQLFPVHSKRSFSTRRFFQLSSLQKRRPFLLQMIHEEIRLKREALEKFRSDQAANLGMLLMASPQFNTHNVGPEIFRTTVANQVKQSVHMLNVLLNPTQEQQQAETLTQLSSTAVNRDAINREQVVTDLLQIVERWPEVRKSNLGAVQASHGIPSTWMRYWIPVTVSYFVGQWSLRYLLKRRGDIIQFTQEFASTVYDFLTNWVWDPVKKVWETIRLKDQRLGLLSKQGLQSDLASLERMVVGFAKDNMHLTESDLAKLAIDIREGDISVVLKEYEKEIKNPLKNVILGDLLQAILIQIQKTKVDVDLAMSALDKLLKSNELNFAFLAVAPSMLVTWASASWLKDTLQGKSKQRMTKTGLPIHETLRRIERQLIIRAPQQQSSEWQQRTMISEKDRLQADCETQGLLLCEIHLLRAYATTLPTRKNTRARFLEDIRDLENPSLTNTQKIQTIARMCRFWNFLSK</sequence>
<evidence type="ECO:0000256" key="3">
    <source>
        <dbReference type="ARBA" id="ARBA00022989"/>
    </source>
</evidence>
<reference evidence="6" key="1">
    <citation type="journal article" date="2020" name="Microb. Genom.">
        <title>Genetic diversity of clinical and environmental Mucorales isolates obtained from an investigation of mucormycosis cases among solid organ transplant recipients.</title>
        <authorList>
            <person name="Nguyen M.H."/>
            <person name="Kaul D."/>
            <person name="Muto C."/>
            <person name="Cheng S.J."/>
            <person name="Richter R.A."/>
            <person name="Bruno V.M."/>
            <person name="Liu G."/>
            <person name="Beyhan S."/>
            <person name="Sundermann A.J."/>
            <person name="Mounaud S."/>
            <person name="Pasculle A.W."/>
            <person name="Nierman W.C."/>
            <person name="Driscoll E."/>
            <person name="Cumbie R."/>
            <person name="Clancy C.J."/>
            <person name="Dupont C.L."/>
        </authorList>
    </citation>
    <scope>NUCLEOTIDE SEQUENCE</scope>
    <source>
        <strain evidence="6">GL11</strain>
    </source>
</reference>
<dbReference type="EMBL" id="JAANQT010000957">
    <property type="protein sequence ID" value="KAG1307378.1"/>
    <property type="molecule type" value="Genomic_DNA"/>
</dbReference>
<dbReference type="InterPro" id="IPR013946">
    <property type="entry name" value="NCA2-like"/>
</dbReference>
<evidence type="ECO:0000313" key="6">
    <source>
        <dbReference type="EMBL" id="KAG1307378.1"/>
    </source>
</evidence>